<dbReference type="GO" id="GO:0006355">
    <property type="term" value="P:regulation of DNA-templated transcription"/>
    <property type="evidence" value="ECO:0007669"/>
    <property type="project" value="InterPro"/>
</dbReference>
<comment type="caution">
    <text evidence="2">The sequence shown here is derived from an EMBL/GenBank/DDBJ whole genome shotgun (WGS) entry which is preliminary data.</text>
</comment>
<feature type="domain" description="Antitoxin FitA-like ribbon-helix-helix" evidence="1">
    <location>
        <begin position="2"/>
        <end position="32"/>
    </location>
</feature>
<name>A0A315ZPM7_9ACTN</name>
<evidence type="ECO:0000313" key="2">
    <source>
        <dbReference type="EMBL" id="PWJ47585.1"/>
    </source>
</evidence>
<gene>
    <name evidence="2" type="ORF">BXY45_13616</name>
</gene>
<dbReference type="Pfam" id="PF22513">
    <property type="entry name" value="FitA-like_RHH"/>
    <property type="match status" value="1"/>
</dbReference>
<dbReference type="RefSeq" id="WP_109776322.1">
    <property type="nucleotide sequence ID" value="NZ_QGDQ01000036.1"/>
</dbReference>
<dbReference type="InterPro" id="IPR053853">
    <property type="entry name" value="FitA-like_RHH"/>
</dbReference>
<dbReference type="SUPFAM" id="SSF47598">
    <property type="entry name" value="Ribbon-helix-helix"/>
    <property type="match status" value="1"/>
</dbReference>
<dbReference type="InterPro" id="IPR010985">
    <property type="entry name" value="Ribbon_hlx_hlx"/>
</dbReference>
<dbReference type="EMBL" id="QGDQ01000036">
    <property type="protein sequence ID" value="PWJ47585.1"/>
    <property type="molecule type" value="Genomic_DNA"/>
</dbReference>
<dbReference type="AlphaFoldDB" id="A0A315ZPM7"/>
<evidence type="ECO:0000259" key="1">
    <source>
        <dbReference type="Pfam" id="PF22513"/>
    </source>
</evidence>
<dbReference type="OrthoDB" id="7107936at2"/>
<evidence type="ECO:0000313" key="3">
    <source>
        <dbReference type="Proteomes" id="UP000245469"/>
    </source>
</evidence>
<keyword evidence="3" id="KW-1185">Reference proteome</keyword>
<proteinExistence type="predicted"/>
<organism evidence="2 3">
    <name type="scientific">Quadrisphaera granulorum</name>
    <dbReference type="NCBI Taxonomy" id="317664"/>
    <lineage>
        <taxon>Bacteria</taxon>
        <taxon>Bacillati</taxon>
        <taxon>Actinomycetota</taxon>
        <taxon>Actinomycetes</taxon>
        <taxon>Kineosporiales</taxon>
        <taxon>Kineosporiaceae</taxon>
        <taxon>Quadrisphaera</taxon>
    </lineage>
</organism>
<sequence length="78" mass="8712">MATIQIRDVPEEAYEVLRSRARTSGRSIQAYMLEEVVRLASRPSKAEHLAAIEARIARGEVEPMTPAEAVELVHAARR</sequence>
<protein>
    <recommendedName>
        <fullName evidence="1">Antitoxin FitA-like ribbon-helix-helix domain-containing protein</fullName>
    </recommendedName>
</protein>
<reference evidence="2 3" key="1">
    <citation type="submission" date="2018-03" db="EMBL/GenBank/DDBJ databases">
        <title>Genomic Encyclopedia of Archaeal and Bacterial Type Strains, Phase II (KMG-II): from individual species to whole genera.</title>
        <authorList>
            <person name="Goeker M."/>
        </authorList>
    </citation>
    <scope>NUCLEOTIDE SEQUENCE [LARGE SCALE GENOMIC DNA]</scope>
    <source>
        <strain evidence="2 3">DSM 44889</strain>
    </source>
</reference>
<dbReference type="Proteomes" id="UP000245469">
    <property type="component" value="Unassembled WGS sequence"/>
</dbReference>
<accession>A0A315ZPM7</accession>